<gene>
    <name evidence="1" type="ORF">TCLT_LOCUS6964</name>
</gene>
<protein>
    <submittedName>
        <fullName evidence="3">PDZ domain-containing protein</fullName>
    </submittedName>
</protein>
<evidence type="ECO:0000313" key="3">
    <source>
        <dbReference type="WBParaSite" id="TCLT_0000697501-mRNA-1"/>
    </source>
</evidence>
<accession>A0A0N5D276</accession>
<dbReference type="OMA" id="YWILASM"/>
<evidence type="ECO:0000313" key="2">
    <source>
        <dbReference type="Proteomes" id="UP000276776"/>
    </source>
</evidence>
<organism evidence="3">
    <name type="scientific">Thelazia callipaeda</name>
    <name type="common">Oriental eyeworm</name>
    <name type="synonym">Parasitic nematode</name>
    <dbReference type="NCBI Taxonomy" id="103827"/>
    <lineage>
        <taxon>Eukaryota</taxon>
        <taxon>Metazoa</taxon>
        <taxon>Ecdysozoa</taxon>
        <taxon>Nematoda</taxon>
        <taxon>Chromadorea</taxon>
        <taxon>Rhabditida</taxon>
        <taxon>Spirurina</taxon>
        <taxon>Spiruromorpha</taxon>
        <taxon>Thelazioidea</taxon>
        <taxon>Thelaziidae</taxon>
        <taxon>Thelazia</taxon>
    </lineage>
</organism>
<dbReference type="InterPro" id="IPR040264">
    <property type="entry name" value="T15H9.4-like"/>
</dbReference>
<dbReference type="PANTHER" id="PTHR31327:SF3">
    <property type="entry name" value="PDZ DOMAIN-CONTAINING PROTEIN"/>
    <property type="match status" value="1"/>
</dbReference>
<reference evidence="3" key="1">
    <citation type="submission" date="2017-02" db="UniProtKB">
        <authorList>
            <consortium name="WormBaseParasite"/>
        </authorList>
    </citation>
    <scope>IDENTIFICATION</scope>
</reference>
<dbReference type="PANTHER" id="PTHR31327">
    <property type="entry name" value="SPERM MEIOSIS PDZ DOMAIN CONTAINING PROTEINS-RELATED"/>
    <property type="match status" value="1"/>
</dbReference>
<dbReference type="OrthoDB" id="4217619at2759"/>
<dbReference type="WBParaSite" id="TCLT_0000697501-mRNA-1">
    <property type="protein sequence ID" value="TCLT_0000697501-mRNA-1"/>
    <property type="gene ID" value="TCLT_0000697501"/>
</dbReference>
<dbReference type="Proteomes" id="UP000276776">
    <property type="component" value="Unassembled WGS sequence"/>
</dbReference>
<reference evidence="1 2" key="2">
    <citation type="submission" date="2018-11" db="EMBL/GenBank/DDBJ databases">
        <authorList>
            <consortium name="Pathogen Informatics"/>
        </authorList>
    </citation>
    <scope>NUCLEOTIDE SEQUENCE [LARGE SCALE GENOMIC DNA]</scope>
</reference>
<dbReference type="AlphaFoldDB" id="A0A0N5D276"/>
<dbReference type="Gene3D" id="2.30.42.10">
    <property type="match status" value="1"/>
</dbReference>
<dbReference type="EMBL" id="UYYF01004461">
    <property type="protein sequence ID" value="VDN04372.1"/>
    <property type="molecule type" value="Genomic_DNA"/>
</dbReference>
<dbReference type="SUPFAM" id="SSF50156">
    <property type="entry name" value="PDZ domain-like"/>
    <property type="match status" value="2"/>
</dbReference>
<sequence>MKDKKLQIIHVDPEAPASKWAFSGDTIIAVDEIRVRDARTLRNIMNRPTTKATLRIRRNTYSHSRRIKSTVETFVMKHETKLLRAISIYLVCVHVGNLTPPDLTDALGLSVSYDARERLEVVSTRKKGVAAIHLHPGDTIKEVNGHPVASKSMLQYWILASMEANGFVEFLIQCDMDKDTEPDQEMPQDVKAITERQLKTIRSSPNKVQQTRKAILKKHQSPLKTKQTLKICDKVTELPIASDWDEKKLKKVKKGQH</sequence>
<proteinExistence type="predicted"/>
<dbReference type="InterPro" id="IPR036034">
    <property type="entry name" value="PDZ_sf"/>
</dbReference>
<keyword evidence="2" id="KW-1185">Reference proteome</keyword>
<name>A0A0N5D276_THECL</name>
<evidence type="ECO:0000313" key="1">
    <source>
        <dbReference type="EMBL" id="VDN04372.1"/>
    </source>
</evidence>